<gene>
    <name evidence="1" type="ORF">MGAD_24390</name>
</gene>
<evidence type="ECO:0000313" key="1">
    <source>
        <dbReference type="EMBL" id="BBZ18104.1"/>
    </source>
</evidence>
<proteinExistence type="predicted"/>
<evidence type="ECO:0000313" key="2">
    <source>
        <dbReference type="Proteomes" id="UP000466187"/>
    </source>
</evidence>
<dbReference type="Proteomes" id="UP000466187">
    <property type="component" value="Chromosome"/>
</dbReference>
<dbReference type="AlphaFoldDB" id="A0A7I7WKH7"/>
<organism evidence="1 2">
    <name type="scientific">Mycolicibacterium gadium</name>
    <name type="common">Mycobacterium gadium</name>
    <dbReference type="NCBI Taxonomy" id="1794"/>
    <lineage>
        <taxon>Bacteria</taxon>
        <taxon>Bacillati</taxon>
        <taxon>Actinomycetota</taxon>
        <taxon>Actinomycetes</taxon>
        <taxon>Mycobacteriales</taxon>
        <taxon>Mycobacteriaceae</taxon>
        <taxon>Mycolicibacterium</taxon>
    </lineage>
</organism>
<dbReference type="EMBL" id="AP022608">
    <property type="protein sequence ID" value="BBZ18104.1"/>
    <property type="molecule type" value="Genomic_DNA"/>
</dbReference>
<reference evidence="1 2" key="1">
    <citation type="journal article" date="2019" name="Emerg. Microbes Infect.">
        <title>Comprehensive subspecies identification of 175 nontuberculous mycobacteria species based on 7547 genomic profiles.</title>
        <authorList>
            <person name="Matsumoto Y."/>
            <person name="Kinjo T."/>
            <person name="Motooka D."/>
            <person name="Nabeya D."/>
            <person name="Jung N."/>
            <person name="Uechi K."/>
            <person name="Horii T."/>
            <person name="Iida T."/>
            <person name="Fujita J."/>
            <person name="Nakamura S."/>
        </authorList>
    </citation>
    <scope>NUCLEOTIDE SEQUENCE [LARGE SCALE GENOMIC DNA]</scope>
    <source>
        <strain evidence="1 2">JCM 12688</strain>
    </source>
</reference>
<accession>A0A7I7WKH7</accession>
<name>A0A7I7WKH7_MYCGU</name>
<sequence length="67" mass="6584">MFSPGGAQAVASRIGPGAVPIGLLAPNVAPAHVFDPFPAALDPFLDLAGATPLVNTWVGNGGTGGCW</sequence>
<protein>
    <submittedName>
        <fullName evidence="1">Uncharacterized protein</fullName>
    </submittedName>
</protein>
<dbReference type="KEGG" id="mgad:MGAD_24390"/>